<proteinExistence type="predicted"/>
<dbReference type="RefSeq" id="WP_131850078.1">
    <property type="nucleotide sequence ID" value="NZ_SKFH01000001.1"/>
</dbReference>
<keyword evidence="2" id="KW-0540">Nuclease</keyword>
<dbReference type="PANTHER" id="PTHR38590:SF1">
    <property type="entry name" value="BLL0828 PROTEIN"/>
    <property type="match status" value="1"/>
</dbReference>
<evidence type="ECO:0000313" key="3">
    <source>
        <dbReference type="Proteomes" id="UP000295164"/>
    </source>
</evidence>
<dbReference type="AlphaFoldDB" id="A0A4V6P693"/>
<organism evidence="2 3">
    <name type="scientific">Flaviaesturariibacter aridisoli</name>
    <dbReference type="NCBI Taxonomy" id="2545761"/>
    <lineage>
        <taxon>Bacteria</taxon>
        <taxon>Pseudomonadati</taxon>
        <taxon>Bacteroidota</taxon>
        <taxon>Chitinophagia</taxon>
        <taxon>Chitinophagales</taxon>
        <taxon>Chitinophagaceae</taxon>
        <taxon>Flaviaestuariibacter</taxon>
    </lineage>
</organism>
<evidence type="ECO:0000259" key="1">
    <source>
        <dbReference type="Pfam" id="PF04480"/>
    </source>
</evidence>
<name>A0A4V6P693_9BACT</name>
<gene>
    <name evidence="2" type="ORF">E0486_00010</name>
</gene>
<dbReference type="OrthoDB" id="9798754at2"/>
<dbReference type="Gene3D" id="3.40.960.10">
    <property type="entry name" value="VSR Endonuclease"/>
    <property type="match status" value="1"/>
</dbReference>
<dbReference type="CDD" id="cd01038">
    <property type="entry name" value="Endonuclease_DUF559"/>
    <property type="match status" value="1"/>
</dbReference>
<feature type="domain" description="DUF559" evidence="1">
    <location>
        <begin position="22"/>
        <end position="128"/>
    </location>
</feature>
<dbReference type="InterPro" id="IPR011335">
    <property type="entry name" value="Restrct_endonuc-II-like"/>
</dbReference>
<comment type="caution">
    <text evidence="2">The sequence shown here is derived from an EMBL/GenBank/DDBJ whole genome shotgun (WGS) entry which is preliminary data.</text>
</comment>
<keyword evidence="3" id="KW-1185">Reference proteome</keyword>
<dbReference type="InterPro" id="IPR047216">
    <property type="entry name" value="Endonuclease_DUF559_bact"/>
</dbReference>
<accession>A0A4V6P693</accession>
<dbReference type="Pfam" id="PF04480">
    <property type="entry name" value="DUF559"/>
    <property type="match status" value="1"/>
</dbReference>
<dbReference type="PANTHER" id="PTHR38590">
    <property type="entry name" value="BLL0828 PROTEIN"/>
    <property type="match status" value="1"/>
</dbReference>
<sequence length="134" mass="15633">MKDETRRRLCFHASEEQYWRKINFARSNRRAMTPAESALWQRVRKRQLGGHKFRRQHIIGRYIVDFVCLEQKLVLEVNGGYHLEGDQPQRDAERSSDLRDSGFTVLDFTNEEVLTDMPSVLARIAAQLGVTLAQ</sequence>
<dbReference type="GO" id="GO:0004519">
    <property type="term" value="F:endonuclease activity"/>
    <property type="evidence" value="ECO:0007669"/>
    <property type="project" value="UniProtKB-KW"/>
</dbReference>
<keyword evidence="2" id="KW-0255">Endonuclease</keyword>
<dbReference type="EMBL" id="SKFH01000001">
    <property type="protein sequence ID" value="TCZ74722.1"/>
    <property type="molecule type" value="Genomic_DNA"/>
</dbReference>
<keyword evidence="2" id="KW-0378">Hydrolase</keyword>
<protein>
    <submittedName>
        <fullName evidence="2">Endonuclease domain-containing protein</fullName>
    </submittedName>
</protein>
<dbReference type="SUPFAM" id="SSF52980">
    <property type="entry name" value="Restriction endonuclease-like"/>
    <property type="match status" value="1"/>
</dbReference>
<reference evidence="2 3" key="1">
    <citation type="submission" date="2019-03" db="EMBL/GenBank/DDBJ databases">
        <authorList>
            <person name="Kim M.K.M."/>
        </authorList>
    </citation>
    <scope>NUCLEOTIDE SEQUENCE [LARGE SCALE GENOMIC DNA]</scope>
    <source>
        <strain evidence="2 3">17J68-15</strain>
    </source>
</reference>
<evidence type="ECO:0000313" key="2">
    <source>
        <dbReference type="EMBL" id="TCZ74722.1"/>
    </source>
</evidence>
<dbReference type="InterPro" id="IPR007569">
    <property type="entry name" value="DUF559"/>
</dbReference>
<dbReference type="Proteomes" id="UP000295164">
    <property type="component" value="Unassembled WGS sequence"/>
</dbReference>